<gene>
    <name evidence="1" type="ORF">RFI_16992</name>
</gene>
<protein>
    <submittedName>
        <fullName evidence="1">Uncharacterized protein</fullName>
    </submittedName>
</protein>
<feature type="non-terminal residue" evidence="1">
    <location>
        <position position="1"/>
    </location>
</feature>
<sequence length="183" mass="21664">LHRNAMEYLLQKGAQVNLFRYYLEKNENWSELNGEATMLQETSLHMLLSQHKKLDEGEERKGNVKEFVGMVDIKMVRCKMPLKLLSRKYCVIQKKQSLGNELLQCLKRGWFCHAQFWFYPPLIGTYFHLFSDMSSWLGIQLPSHVLGLIANFMALKDFYPPARVLFTPTHEKNDMFFQEFFDN</sequence>
<accession>X6N2U3</accession>
<evidence type="ECO:0000313" key="2">
    <source>
        <dbReference type="Proteomes" id="UP000023152"/>
    </source>
</evidence>
<organism evidence="1 2">
    <name type="scientific">Reticulomyxa filosa</name>
    <dbReference type="NCBI Taxonomy" id="46433"/>
    <lineage>
        <taxon>Eukaryota</taxon>
        <taxon>Sar</taxon>
        <taxon>Rhizaria</taxon>
        <taxon>Retaria</taxon>
        <taxon>Foraminifera</taxon>
        <taxon>Monothalamids</taxon>
        <taxon>Reticulomyxidae</taxon>
        <taxon>Reticulomyxa</taxon>
    </lineage>
</organism>
<name>X6N2U3_RETFI</name>
<keyword evidence="2" id="KW-1185">Reference proteome</keyword>
<reference evidence="1 2" key="1">
    <citation type="journal article" date="2013" name="Curr. Biol.">
        <title>The Genome of the Foraminiferan Reticulomyxa filosa.</title>
        <authorList>
            <person name="Glockner G."/>
            <person name="Hulsmann N."/>
            <person name="Schleicher M."/>
            <person name="Noegel A.A."/>
            <person name="Eichinger L."/>
            <person name="Gallinger C."/>
            <person name="Pawlowski J."/>
            <person name="Sierra R."/>
            <person name="Euteneuer U."/>
            <person name="Pillet L."/>
            <person name="Moustafa A."/>
            <person name="Platzer M."/>
            <person name="Groth M."/>
            <person name="Szafranski K."/>
            <person name="Schliwa M."/>
        </authorList>
    </citation>
    <scope>NUCLEOTIDE SEQUENCE [LARGE SCALE GENOMIC DNA]</scope>
</reference>
<comment type="caution">
    <text evidence="1">The sequence shown here is derived from an EMBL/GenBank/DDBJ whole genome shotgun (WGS) entry which is preliminary data.</text>
</comment>
<dbReference type="Proteomes" id="UP000023152">
    <property type="component" value="Unassembled WGS sequence"/>
</dbReference>
<dbReference type="EMBL" id="ASPP01012828">
    <property type="protein sequence ID" value="ETO20223.1"/>
    <property type="molecule type" value="Genomic_DNA"/>
</dbReference>
<evidence type="ECO:0000313" key="1">
    <source>
        <dbReference type="EMBL" id="ETO20223.1"/>
    </source>
</evidence>
<proteinExistence type="predicted"/>
<dbReference type="AlphaFoldDB" id="X6N2U3"/>